<protein>
    <submittedName>
        <fullName evidence="3">Uncharacterized protein</fullName>
    </submittedName>
</protein>
<feature type="compositionally biased region" description="Low complexity" evidence="1">
    <location>
        <begin position="42"/>
        <end position="58"/>
    </location>
</feature>
<organism evidence="3 4">
    <name type="scientific">Ectocarpus siliculosus</name>
    <name type="common">Brown alga</name>
    <name type="synonym">Conferva siliculosa</name>
    <dbReference type="NCBI Taxonomy" id="2880"/>
    <lineage>
        <taxon>Eukaryota</taxon>
        <taxon>Sar</taxon>
        <taxon>Stramenopiles</taxon>
        <taxon>Ochrophyta</taxon>
        <taxon>PX clade</taxon>
        <taxon>Phaeophyceae</taxon>
        <taxon>Ectocarpales</taxon>
        <taxon>Ectocarpaceae</taxon>
        <taxon>Ectocarpus</taxon>
    </lineage>
</organism>
<feature type="compositionally biased region" description="Low complexity" evidence="1">
    <location>
        <begin position="142"/>
        <end position="166"/>
    </location>
</feature>
<dbReference type="InParanoid" id="D7FHY4"/>
<dbReference type="AlphaFoldDB" id="D7FHY4"/>
<feature type="region of interest" description="Disordered" evidence="1">
    <location>
        <begin position="557"/>
        <end position="585"/>
    </location>
</feature>
<feature type="region of interest" description="Disordered" evidence="1">
    <location>
        <begin position="650"/>
        <end position="678"/>
    </location>
</feature>
<evidence type="ECO:0000313" key="4">
    <source>
        <dbReference type="Proteomes" id="UP000002630"/>
    </source>
</evidence>
<dbReference type="OrthoDB" id="10464251at2759"/>
<dbReference type="EMBL" id="FN647841">
    <property type="protein sequence ID" value="CBJ48995.1"/>
    <property type="molecule type" value="Genomic_DNA"/>
</dbReference>
<keyword evidence="2" id="KW-0732">Signal</keyword>
<accession>D7FHY4</accession>
<feature type="compositionally biased region" description="Gly residues" evidence="1">
    <location>
        <begin position="354"/>
        <end position="367"/>
    </location>
</feature>
<feature type="compositionally biased region" description="Polar residues" evidence="1">
    <location>
        <begin position="326"/>
        <end position="335"/>
    </location>
</feature>
<gene>
    <name evidence="3" type="ORF">Esi_0115_0037</name>
</gene>
<evidence type="ECO:0000256" key="1">
    <source>
        <dbReference type="SAM" id="MobiDB-lite"/>
    </source>
</evidence>
<dbReference type="EMBL" id="FN649751">
    <property type="protein sequence ID" value="CBJ48995.1"/>
    <property type="molecule type" value="Genomic_DNA"/>
</dbReference>
<reference evidence="3 4" key="1">
    <citation type="journal article" date="2010" name="Nature">
        <title>The Ectocarpus genome and the independent evolution of multicellularity in brown algae.</title>
        <authorList>
            <person name="Cock J.M."/>
            <person name="Sterck L."/>
            <person name="Rouze P."/>
            <person name="Scornet D."/>
            <person name="Allen A.E."/>
            <person name="Amoutzias G."/>
            <person name="Anthouard V."/>
            <person name="Artiguenave F."/>
            <person name="Aury J.M."/>
            <person name="Badger J.H."/>
            <person name="Beszteri B."/>
            <person name="Billiau K."/>
            <person name="Bonnet E."/>
            <person name="Bothwell J.H."/>
            <person name="Bowler C."/>
            <person name="Boyen C."/>
            <person name="Brownlee C."/>
            <person name="Carrano C.J."/>
            <person name="Charrier B."/>
            <person name="Cho G.Y."/>
            <person name="Coelho S.M."/>
            <person name="Collen J."/>
            <person name="Corre E."/>
            <person name="Da Silva C."/>
            <person name="Delage L."/>
            <person name="Delaroque N."/>
            <person name="Dittami S.M."/>
            <person name="Doulbeau S."/>
            <person name="Elias M."/>
            <person name="Farnham G."/>
            <person name="Gachon C.M."/>
            <person name="Gschloessl B."/>
            <person name="Heesch S."/>
            <person name="Jabbari K."/>
            <person name="Jubin C."/>
            <person name="Kawai H."/>
            <person name="Kimura K."/>
            <person name="Kloareg B."/>
            <person name="Kupper F.C."/>
            <person name="Lang D."/>
            <person name="Le Bail A."/>
            <person name="Leblanc C."/>
            <person name="Lerouge P."/>
            <person name="Lohr M."/>
            <person name="Lopez P.J."/>
            <person name="Martens C."/>
            <person name="Maumus F."/>
            <person name="Michel G."/>
            <person name="Miranda-Saavedra D."/>
            <person name="Morales J."/>
            <person name="Moreau H."/>
            <person name="Motomura T."/>
            <person name="Nagasato C."/>
            <person name="Napoli C.A."/>
            <person name="Nelson D.R."/>
            <person name="Nyvall-Collen P."/>
            <person name="Peters A.F."/>
            <person name="Pommier C."/>
            <person name="Potin P."/>
            <person name="Poulain J."/>
            <person name="Quesneville H."/>
            <person name="Read B."/>
            <person name="Rensing S.A."/>
            <person name="Ritter A."/>
            <person name="Rousvoal S."/>
            <person name="Samanta M."/>
            <person name="Samson G."/>
            <person name="Schroeder D.C."/>
            <person name="Segurens B."/>
            <person name="Strittmatter M."/>
            <person name="Tonon T."/>
            <person name="Tregear J.W."/>
            <person name="Valentin K."/>
            <person name="von Dassow P."/>
            <person name="Yamagishi T."/>
            <person name="Van de Peer Y."/>
            <person name="Wincker P."/>
        </authorList>
    </citation>
    <scope>NUCLEOTIDE SEQUENCE [LARGE SCALE GENOMIC DNA]</scope>
    <source>
        <strain evidence="4">Ec32 / CCAP1310/4</strain>
    </source>
</reference>
<feature type="compositionally biased region" description="Basic and acidic residues" evidence="1">
    <location>
        <begin position="275"/>
        <end position="324"/>
    </location>
</feature>
<dbReference type="Proteomes" id="UP000002630">
    <property type="component" value="Linkage Group LG26"/>
</dbReference>
<proteinExistence type="predicted"/>
<sequence>MTGKKKEKRRRPVACLRYRRMLMRTSLFSLVVLLCCCCEPAQASSADSGNSNSNSNDARQPEEMPPADVVDNDPGVDAAGDAASVPGRDSIEDKSRINARSGHVEDAEELGMPSTVATPGVDEGEGEDDGGGSVSLTPADPAASGAVSLAGASASSSGTTGSQRATQAGAASQEDAVDIMQQHDVAAAVAAHSATGPVDLDADTPSSTATPAADAIQGSELDQNSHQHDTNVLAVGDEGGDSGGGRLGVSTGFDAGREKELPAAEATSAPGVDTAEDRARNEGEIQDEALRLEGDGGKEAGGARDETDRPCGMDELVEETKEASVRTPSGTSSPPESAAAVADELDEELLKAEGSGGSYSGGDAGGGADDHGVADGGTADGHRPEEDSEVETETGDHSSSRTSGGSGGRRDAKEYKRPGGQGEKKEVRESREEVYPHHGGDGVDGGDASGSSSGAAGFPRGSPEDMAQRVRDMEAELVRKLLAEEDAKSLLDIWVERTREYVLTQTVPPTDAECDFNWSRLRCEPKCTCGARLRFGDYTPGRACRLLHPWERNPELCGSGVDGDDGGGSGGSSSDGGGGAWDPSDEPAVRRVVAAAAGALGGLRQAYEERVAPPSDSECSFSFETRRCEPQPLCRLRFRWGDLTPSSACRLAGGASSDEKKYRASAPTHKSPGGGTFH</sequence>
<feature type="compositionally biased region" description="Basic and acidic residues" evidence="1">
    <location>
        <begin position="408"/>
        <end position="441"/>
    </location>
</feature>
<keyword evidence="4" id="KW-1185">Reference proteome</keyword>
<feature type="signal peptide" evidence="2">
    <location>
        <begin position="1"/>
        <end position="43"/>
    </location>
</feature>
<evidence type="ECO:0000313" key="3">
    <source>
        <dbReference type="EMBL" id="CBJ48995.1"/>
    </source>
</evidence>
<name>D7FHY4_ECTSI</name>
<feature type="region of interest" description="Disordered" evidence="1">
    <location>
        <begin position="42"/>
        <end position="175"/>
    </location>
</feature>
<feature type="compositionally biased region" description="Low complexity" evidence="1">
    <location>
        <begin position="203"/>
        <end position="215"/>
    </location>
</feature>
<evidence type="ECO:0000256" key="2">
    <source>
        <dbReference type="SAM" id="SignalP"/>
    </source>
</evidence>
<feature type="compositionally biased region" description="Gly residues" evidence="1">
    <location>
        <begin position="566"/>
        <end position="580"/>
    </location>
</feature>
<feature type="region of interest" description="Disordered" evidence="1">
    <location>
        <begin position="188"/>
        <end position="466"/>
    </location>
</feature>
<dbReference type="eggNOG" id="ENOG502SDR3">
    <property type="taxonomic scope" value="Eukaryota"/>
</dbReference>
<feature type="chain" id="PRO_5003095438" evidence="2">
    <location>
        <begin position="44"/>
        <end position="678"/>
    </location>
</feature>